<dbReference type="AlphaFoldDB" id="A0A5C6RSG7"/>
<feature type="transmembrane region" description="Helical" evidence="7">
    <location>
        <begin position="20"/>
        <end position="39"/>
    </location>
</feature>
<dbReference type="InterPro" id="IPR049278">
    <property type="entry name" value="MS_channel_C"/>
</dbReference>
<dbReference type="InterPro" id="IPR010920">
    <property type="entry name" value="LSM_dom_sf"/>
</dbReference>
<evidence type="ECO:0000259" key="10">
    <source>
        <dbReference type="Pfam" id="PF21088"/>
    </source>
</evidence>
<keyword evidence="4 7" id="KW-0812">Transmembrane</keyword>
<evidence type="ECO:0000259" key="8">
    <source>
        <dbReference type="Pfam" id="PF00924"/>
    </source>
</evidence>
<comment type="caution">
    <text evidence="11">The sequence shown here is derived from an EMBL/GenBank/DDBJ whole genome shotgun (WGS) entry which is preliminary data.</text>
</comment>
<dbReference type="GO" id="GO:0005886">
    <property type="term" value="C:plasma membrane"/>
    <property type="evidence" value="ECO:0007669"/>
    <property type="project" value="UniProtKB-SubCell"/>
</dbReference>
<sequence>MKYLEQILNFKLIELGNFSLSVSNIVLIGIIFLGVKILLKGVEALINKRLSDKGGVKEGQGRSIVQIIKYIVYILASFVTIKSLGIDITIIGAFFATLGLGLGFALQELFRDVISGIVILFERNVKVGDILEVDNLVGNVKEIRLRTSVLRTRDGIYMVIPNSRIINEKVINWTANNKSTRFSVSVGVAYGSDVEKVKELLLKSVENHEKISTRPAPIVFFNDFGDSALLFELRFWTVETWAIEVTKSEIRFKINQLFRENNIQIPFPQRDVHVIQKINE</sequence>
<dbReference type="Pfam" id="PF21088">
    <property type="entry name" value="MS_channel_1st"/>
    <property type="match status" value="1"/>
</dbReference>
<dbReference type="SUPFAM" id="SSF50182">
    <property type="entry name" value="Sm-like ribonucleoproteins"/>
    <property type="match status" value="1"/>
</dbReference>
<keyword evidence="12" id="KW-1185">Reference proteome</keyword>
<feature type="transmembrane region" description="Helical" evidence="7">
    <location>
        <begin position="90"/>
        <end position="110"/>
    </location>
</feature>
<dbReference type="Gene3D" id="1.10.287.1260">
    <property type="match status" value="1"/>
</dbReference>
<evidence type="ECO:0000256" key="3">
    <source>
        <dbReference type="ARBA" id="ARBA00022475"/>
    </source>
</evidence>
<organism evidence="11 12">
    <name type="scientific">Vicingus serpentipes</name>
    <dbReference type="NCBI Taxonomy" id="1926625"/>
    <lineage>
        <taxon>Bacteria</taxon>
        <taxon>Pseudomonadati</taxon>
        <taxon>Bacteroidota</taxon>
        <taxon>Flavobacteriia</taxon>
        <taxon>Flavobacteriales</taxon>
        <taxon>Vicingaceae</taxon>
        <taxon>Vicingus</taxon>
    </lineage>
</organism>
<dbReference type="Pfam" id="PF00924">
    <property type="entry name" value="MS_channel_2nd"/>
    <property type="match status" value="1"/>
</dbReference>
<dbReference type="Gene3D" id="2.30.30.60">
    <property type="match status" value="1"/>
</dbReference>
<feature type="domain" description="Mechanosensitive ion channel transmembrane helices 2/3" evidence="10">
    <location>
        <begin position="66"/>
        <end position="107"/>
    </location>
</feature>
<evidence type="ECO:0000256" key="4">
    <source>
        <dbReference type="ARBA" id="ARBA00022692"/>
    </source>
</evidence>
<proteinExistence type="inferred from homology"/>
<feature type="domain" description="Mechanosensitive ion channel MscS C-terminal" evidence="9">
    <location>
        <begin position="183"/>
        <end position="265"/>
    </location>
</feature>
<dbReference type="SUPFAM" id="SSF82689">
    <property type="entry name" value="Mechanosensitive channel protein MscS (YggB), C-terminal domain"/>
    <property type="match status" value="1"/>
</dbReference>
<evidence type="ECO:0000256" key="5">
    <source>
        <dbReference type="ARBA" id="ARBA00022989"/>
    </source>
</evidence>
<feature type="domain" description="Mechanosensitive ion channel MscS" evidence="8">
    <location>
        <begin position="109"/>
        <end position="174"/>
    </location>
</feature>
<dbReference type="SUPFAM" id="SSF82861">
    <property type="entry name" value="Mechanosensitive channel protein MscS (YggB), transmembrane region"/>
    <property type="match status" value="1"/>
</dbReference>
<reference evidence="11 12" key="1">
    <citation type="submission" date="2019-08" db="EMBL/GenBank/DDBJ databases">
        <title>Genome of Vicingus serpentipes NCIMB 15042.</title>
        <authorList>
            <person name="Bowman J.P."/>
        </authorList>
    </citation>
    <scope>NUCLEOTIDE SEQUENCE [LARGE SCALE GENOMIC DNA]</scope>
    <source>
        <strain evidence="11 12">NCIMB 15042</strain>
    </source>
</reference>
<dbReference type="InterPro" id="IPR011066">
    <property type="entry name" value="MscS_channel_C_sf"/>
</dbReference>
<dbReference type="EMBL" id="VOOS01000004">
    <property type="protein sequence ID" value="TXB64580.1"/>
    <property type="molecule type" value="Genomic_DNA"/>
</dbReference>
<dbReference type="InterPro" id="IPR006685">
    <property type="entry name" value="MscS_channel_2nd"/>
</dbReference>
<evidence type="ECO:0000259" key="9">
    <source>
        <dbReference type="Pfam" id="PF21082"/>
    </source>
</evidence>
<evidence type="ECO:0000256" key="6">
    <source>
        <dbReference type="ARBA" id="ARBA00023136"/>
    </source>
</evidence>
<comment type="similarity">
    <text evidence="2">Belongs to the MscS (TC 1.A.23) family.</text>
</comment>
<dbReference type="InterPro" id="IPR023408">
    <property type="entry name" value="MscS_beta-dom_sf"/>
</dbReference>
<evidence type="ECO:0000313" key="12">
    <source>
        <dbReference type="Proteomes" id="UP000321721"/>
    </source>
</evidence>
<name>A0A5C6RSG7_9FLAO</name>
<dbReference type="RefSeq" id="WP_147100698.1">
    <property type="nucleotide sequence ID" value="NZ_VOOS01000004.1"/>
</dbReference>
<gene>
    <name evidence="11" type="ORF">FRY74_09005</name>
</gene>
<dbReference type="InterPro" id="IPR052702">
    <property type="entry name" value="MscS-like_channel"/>
</dbReference>
<dbReference type="Proteomes" id="UP000321721">
    <property type="component" value="Unassembled WGS sequence"/>
</dbReference>
<feature type="transmembrane region" description="Helical" evidence="7">
    <location>
        <begin position="67"/>
        <end position="84"/>
    </location>
</feature>
<evidence type="ECO:0000256" key="2">
    <source>
        <dbReference type="ARBA" id="ARBA00008017"/>
    </source>
</evidence>
<dbReference type="InterPro" id="IPR011014">
    <property type="entry name" value="MscS_channel_TM-2"/>
</dbReference>
<dbReference type="PANTHER" id="PTHR30347">
    <property type="entry name" value="POTASSIUM CHANNEL RELATED"/>
    <property type="match status" value="1"/>
</dbReference>
<dbReference type="Gene3D" id="3.30.70.100">
    <property type="match status" value="1"/>
</dbReference>
<dbReference type="PANTHER" id="PTHR30347:SF1">
    <property type="entry name" value="MECHANOSENSITIVE CHANNEL MSCK"/>
    <property type="match status" value="1"/>
</dbReference>
<dbReference type="Pfam" id="PF21082">
    <property type="entry name" value="MS_channel_3rd"/>
    <property type="match status" value="1"/>
</dbReference>
<protein>
    <submittedName>
        <fullName evidence="11">Mechanosensitive ion channel</fullName>
    </submittedName>
</protein>
<dbReference type="OrthoDB" id="9809206at2"/>
<evidence type="ECO:0000256" key="1">
    <source>
        <dbReference type="ARBA" id="ARBA00004651"/>
    </source>
</evidence>
<comment type="subcellular location">
    <subcellularLocation>
        <location evidence="1">Cell membrane</location>
        <topology evidence="1">Multi-pass membrane protein</topology>
    </subcellularLocation>
</comment>
<keyword evidence="6 7" id="KW-0472">Membrane</keyword>
<evidence type="ECO:0000256" key="7">
    <source>
        <dbReference type="SAM" id="Phobius"/>
    </source>
</evidence>
<dbReference type="GO" id="GO:0008381">
    <property type="term" value="F:mechanosensitive monoatomic ion channel activity"/>
    <property type="evidence" value="ECO:0007669"/>
    <property type="project" value="UniProtKB-ARBA"/>
</dbReference>
<dbReference type="InterPro" id="IPR049142">
    <property type="entry name" value="MS_channel_1st"/>
</dbReference>
<evidence type="ECO:0000313" key="11">
    <source>
        <dbReference type="EMBL" id="TXB64580.1"/>
    </source>
</evidence>
<keyword evidence="3" id="KW-1003">Cell membrane</keyword>
<accession>A0A5C6RSG7</accession>
<keyword evidence="5 7" id="KW-1133">Transmembrane helix</keyword>